<feature type="chain" id="PRO_5022870526" description="PhnB-like domain-containing protein" evidence="1">
    <location>
        <begin position="22"/>
        <end position="318"/>
    </location>
</feature>
<dbReference type="AlphaFoldDB" id="A0A5B9M9P9"/>
<sequence precursor="true">MKTIPLTASFLLIVLSTFAVAQETSENDDTASMRWLQKFNGRWRTVSRSPDKTVTHTGSMTSRSIGNRWVVNEFQTNMGGFQCHALQTLGVDSKRNVFIATWVDNALDYRWNYEGELDQEKSQLTFVAEGPSMTDKGATARYRDLYEFRNEDRIVTTSQIRGGDGNWKTFMSGELIRVKDSQSTGKPNVATLLMFQGNAEQAINYYTRTIPNSEIETVTKYVEGENGKAGTIKHATFRVAGAKLICIDSPVEHEFDFTPSISLFIDCESETQVKSVFEKLSRGGKVLMPLDDYGFSTRFGWLTDQFGVSWQINFGELK</sequence>
<protein>
    <recommendedName>
        <fullName evidence="2">PhnB-like domain-containing protein</fullName>
    </recommendedName>
</protein>
<dbReference type="Pfam" id="PF07617">
    <property type="entry name" value="DUF1579"/>
    <property type="match status" value="1"/>
</dbReference>
<proteinExistence type="predicted"/>
<dbReference type="PANTHER" id="PTHR33990:SF4">
    <property type="entry name" value="PHNB-LIKE DOMAIN-CONTAINING PROTEIN"/>
    <property type="match status" value="1"/>
</dbReference>
<evidence type="ECO:0000313" key="3">
    <source>
        <dbReference type="EMBL" id="QEF97413.1"/>
    </source>
</evidence>
<reference evidence="3 4" key="1">
    <citation type="submission" date="2019-02" db="EMBL/GenBank/DDBJ databases">
        <title>Planctomycetal bacteria perform biofilm scaping via a novel small molecule.</title>
        <authorList>
            <person name="Jeske O."/>
            <person name="Boedeker C."/>
            <person name="Wiegand S."/>
            <person name="Breitling P."/>
            <person name="Kallscheuer N."/>
            <person name="Jogler M."/>
            <person name="Rohde M."/>
            <person name="Petersen J."/>
            <person name="Medema M.H."/>
            <person name="Surup F."/>
            <person name="Jogler C."/>
        </authorList>
    </citation>
    <scope>NUCLEOTIDE SEQUENCE [LARGE SCALE GENOMIC DNA]</scope>
    <source>
        <strain evidence="3 4">Mal15</strain>
    </source>
</reference>
<dbReference type="Proteomes" id="UP000321353">
    <property type="component" value="Chromosome"/>
</dbReference>
<dbReference type="CDD" id="cd06588">
    <property type="entry name" value="PhnB_like"/>
    <property type="match status" value="1"/>
</dbReference>
<dbReference type="Gene3D" id="3.30.720.100">
    <property type="match status" value="1"/>
</dbReference>
<organism evidence="3 4">
    <name type="scientific">Stieleria maiorica</name>
    <dbReference type="NCBI Taxonomy" id="2795974"/>
    <lineage>
        <taxon>Bacteria</taxon>
        <taxon>Pseudomonadati</taxon>
        <taxon>Planctomycetota</taxon>
        <taxon>Planctomycetia</taxon>
        <taxon>Pirellulales</taxon>
        <taxon>Pirellulaceae</taxon>
        <taxon>Stieleria</taxon>
    </lineage>
</organism>
<evidence type="ECO:0000256" key="1">
    <source>
        <dbReference type="SAM" id="SignalP"/>
    </source>
</evidence>
<dbReference type="SUPFAM" id="SSF54593">
    <property type="entry name" value="Glyoxalase/Bleomycin resistance protein/Dihydroxybiphenyl dioxygenase"/>
    <property type="match status" value="1"/>
</dbReference>
<evidence type="ECO:0000313" key="4">
    <source>
        <dbReference type="Proteomes" id="UP000321353"/>
    </source>
</evidence>
<keyword evidence="4" id="KW-1185">Reference proteome</keyword>
<dbReference type="Pfam" id="PF06983">
    <property type="entry name" value="3-dmu-9_3-mt"/>
    <property type="match status" value="1"/>
</dbReference>
<name>A0A5B9M9P9_9BACT</name>
<gene>
    <name evidence="3" type="ORF">Mal15_14530</name>
</gene>
<dbReference type="EMBL" id="CP036264">
    <property type="protein sequence ID" value="QEF97413.1"/>
    <property type="molecule type" value="Genomic_DNA"/>
</dbReference>
<dbReference type="InterPro" id="IPR029068">
    <property type="entry name" value="Glyas_Bleomycin-R_OHBP_Dase"/>
</dbReference>
<dbReference type="Gene3D" id="3.30.720.110">
    <property type="match status" value="1"/>
</dbReference>
<feature type="domain" description="PhnB-like" evidence="2">
    <location>
        <begin position="189"/>
        <end position="312"/>
    </location>
</feature>
<feature type="signal peptide" evidence="1">
    <location>
        <begin position="1"/>
        <end position="21"/>
    </location>
</feature>
<dbReference type="InterPro" id="IPR028973">
    <property type="entry name" value="PhnB-like"/>
</dbReference>
<dbReference type="RefSeq" id="WP_167546662.1">
    <property type="nucleotide sequence ID" value="NZ_CP036264.1"/>
</dbReference>
<evidence type="ECO:0000259" key="2">
    <source>
        <dbReference type="Pfam" id="PF06983"/>
    </source>
</evidence>
<dbReference type="PANTHER" id="PTHR33990">
    <property type="entry name" value="PROTEIN YJDN-RELATED"/>
    <property type="match status" value="1"/>
</dbReference>
<dbReference type="InterPro" id="IPR011473">
    <property type="entry name" value="DUF1579"/>
</dbReference>
<keyword evidence="1" id="KW-0732">Signal</keyword>
<dbReference type="KEGG" id="smam:Mal15_14530"/>
<accession>A0A5B9M9P9</accession>